<organism evidence="1 2">
    <name type="scientific">Aristaeella hokkaidonensis</name>
    <dbReference type="NCBI Taxonomy" id="3046382"/>
    <lineage>
        <taxon>Bacteria</taxon>
        <taxon>Bacillati</taxon>
        <taxon>Bacillota</taxon>
        <taxon>Clostridia</taxon>
        <taxon>Eubacteriales</taxon>
        <taxon>Aristaeellaceae</taxon>
        <taxon>Aristaeella</taxon>
    </lineage>
</organism>
<dbReference type="EMBL" id="CP068393">
    <property type="protein sequence ID" value="QUC67733.1"/>
    <property type="molecule type" value="Genomic_DNA"/>
</dbReference>
<gene>
    <name evidence="1" type="ORF">JYE49_03240</name>
</gene>
<evidence type="ECO:0000313" key="1">
    <source>
        <dbReference type="EMBL" id="QUC67733.1"/>
    </source>
</evidence>
<keyword evidence="2" id="KW-1185">Reference proteome</keyword>
<accession>A0AC61NLZ2</accession>
<name>A0AC61NLZ2_9FIRM</name>
<dbReference type="Proteomes" id="UP000682782">
    <property type="component" value="Chromosome"/>
</dbReference>
<sequence>MMKNLKLFSRSKKDPDTLTARSMILPILFCLVCGLLLIFFGNLALRITAYVLAGVMILCGIWSGIVYLRSDPVRRITESRLATGLILLVAGTLLAFNPNYLEDILPFIWGLALLFGGFLKIQYAFDEKSVQVKKWWIMLIFAAFSLIVGIIALLNPAFLGENRNLVIGILLVLEAVLDITVFFLLRHALKKSSQPLATVSQTFSPDEPVADAAAKEEPADAPSDASAAPAADAPADPAPAEPEASD</sequence>
<reference evidence="1" key="1">
    <citation type="submission" date="2021-01" db="EMBL/GenBank/DDBJ databases">
        <title>Complete genome sequence of Clostridiales bacterium R-7.</title>
        <authorList>
            <person name="Mahoney-Kurpe S.C."/>
            <person name="Palevich N."/>
            <person name="Koike S."/>
            <person name="Moon C.D."/>
            <person name="Attwood G.T."/>
        </authorList>
    </citation>
    <scope>NUCLEOTIDE SEQUENCE</scope>
    <source>
        <strain evidence="1">R-7</strain>
    </source>
</reference>
<proteinExistence type="predicted"/>
<evidence type="ECO:0000313" key="2">
    <source>
        <dbReference type="Proteomes" id="UP000682782"/>
    </source>
</evidence>
<protein>
    <submittedName>
        <fullName evidence="1">DUF308 domain-containing protein</fullName>
    </submittedName>
</protein>